<evidence type="ECO:0000313" key="6">
    <source>
        <dbReference type="Proteomes" id="UP000800094"/>
    </source>
</evidence>
<comment type="similarity">
    <text evidence="2">Belongs to the NAD(P)-dependent epimerase/dehydratase family. Dihydroflavonol-4-reductase subfamily.</text>
</comment>
<dbReference type="GeneID" id="54582352"/>
<dbReference type="InterPro" id="IPR036291">
    <property type="entry name" value="NAD(P)-bd_dom_sf"/>
</dbReference>
<dbReference type="GO" id="GO:0016616">
    <property type="term" value="F:oxidoreductase activity, acting on the CH-OH group of donors, NAD or NADP as acceptor"/>
    <property type="evidence" value="ECO:0007669"/>
    <property type="project" value="TreeGrafter"/>
</dbReference>
<protein>
    <submittedName>
        <fullName evidence="5">NAD(P)-binding protein</fullName>
    </submittedName>
</protein>
<dbReference type="Gene3D" id="3.40.50.720">
    <property type="entry name" value="NAD(P)-binding Rossmann-like Domain"/>
    <property type="match status" value="1"/>
</dbReference>
<gene>
    <name evidence="5" type="ORF">BU26DRAFT_519330</name>
</gene>
<evidence type="ECO:0000256" key="2">
    <source>
        <dbReference type="ARBA" id="ARBA00023445"/>
    </source>
</evidence>
<feature type="domain" description="NAD-dependent epimerase/dehydratase" evidence="4">
    <location>
        <begin position="14"/>
        <end position="183"/>
    </location>
</feature>
<dbReference type="SUPFAM" id="SSF51735">
    <property type="entry name" value="NAD(P)-binding Rossmann-fold domains"/>
    <property type="match status" value="1"/>
</dbReference>
<dbReference type="PANTHER" id="PTHR10366:SF564">
    <property type="entry name" value="STEROL-4-ALPHA-CARBOXYLATE 3-DEHYDROGENASE, DECARBOXYLATING"/>
    <property type="match status" value="1"/>
</dbReference>
<sequence length="267" mass="28769">MHTASPFLYKAAGSAQDFLTPAVQGTTEVLRGIQRVAASSVRRVILTSSFAAIGAFGLADERNKVYTEEDWSPVALADAEASQDKGLAYLASKKFAEKAAWAVHGEAGVGWELVALNPPMVYGPLAHKVRSVDDLNESTARIWSLFLKEKKPEGEMPPDGLPLYVDVRDVAKAHVLAMDASGAGNQRFLLSAGAVMSQQIADILRAEVPGAEERVPRGEPGKNTRPADAFSADSSKAEKVFGLKWRSATETFAELGRQLLEIERGEM</sequence>
<dbReference type="AlphaFoldDB" id="A0A6A6IHX9"/>
<feature type="compositionally biased region" description="Basic and acidic residues" evidence="3">
    <location>
        <begin position="211"/>
        <end position="222"/>
    </location>
</feature>
<accession>A0A6A6IHX9</accession>
<keyword evidence="6" id="KW-1185">Reference proteome</keyword>
<dbReference type="RefSeq" id="XP_033684174.1">
    <property type="nucleotide sequence ID" value="XM_033829022.1"/>
</dbReference>
<evidence type="ECO:0000256" key="1">
    <source>
        <dbReference type="ARBA" id="ARBA00023002"/>
    </source>
</evidence>
<name>A0A6A6IHX9_9PLEO</name>
<dbReference type="Proteomes" id="UP000800094">
    <property type="component" value="Unassembled WGS sequence"/>
</dbReference>
<evidence type="ECO:0000259" key="4">
    <source>
        <dbReference type="Pfam" id="PF01370"/>
    </source>
</evidence>
<dbReference type="Pfam" id="PF01370">
    <property type="entry name" value="Epimerase"/>
    <property type="match status" value="1"/>
</dbReference>
<feature type="region of interest" description="Disordered" evidence="3">
    <location>
        <begin position="211"/>
        <end position="235"/>
    </location>
</feature>
<proteinExistence type="inferred from homology"/>
<evidence type="ECO:0000313" key="5">
    <source>
        <dbReference type="EMBL" id="KAF2249170.1"/>
    </source>
</evidence>
<dbReference type="InterPro" id="IPR001509">
    <property type="entry name" value="Epimerase_deHydtase"/>
</dbReference>
<dbReference type="InterPro" id="IPR050425">
    <property type="entry name" value="NAD(P)_dehydrat-like"/>
</dbReference>
<dbReference type="EMBL" id="ML987195">
    <property type="protein sequence ID" value="KAF2249170.1"/>
    <property type="molecule type" value="Genomic_DNA"/>
</dbReference>
<organism evidence="5 6">
    <name type="scientific">Trematosphaeria pertusa</name>
    <dbReference type="NCBI Taxonomy" id="390896"/>
    <lineage>
        <taxon>Eukaryota</taxon>
        <taxon>Fungi</taxon>
        <taxon>Dikarya</taxon>
        <taxon>Ascomycota</taxon>
        <taxon>Pezizomycotina</taxon>
        <taxon>Dothideomycetes</taxon>
        <taxon>Pleosporomycetidae</taxon>
        <taxon>Pleosporales</taxon>
        <taxon>Massarineae</taxon>
        <taxon>Trematosphaeriaceae</taxon>
        <taxon>Trematosphaeria</taxon>
    </lineage>
</organism>
<dbReference type="PANTHER" id="PTHR10366">
    <property type="entry name" value="NAD DEPENDENT EPIMERASE/DEHYDRATASE"/>
    <property type="match status" value="1"/>
</dbReference>
<dbReference type="OrthoDB" id="3791752at2759"/>
<evidence type="ECO:0000256" key="3">
    <source>
        <dbReference type="SAM" id="MobiDB-lite"/>
    </source>
</evidence>
<keyword evidence="1" id="KW-0560">Oxidoreductase</keyword>
<reference evidence="5" key="1">
    <citation type="journal article" date="2020" name="Stud. Mycol.">
        <title>101 Dothideomycetes genomes: a test case for predicting lifestyles and emergence of pathogens.</title>
        <authorList>
            <person name="Haridas S."/>
            <person name="Albert R."/>
            <person name="Binder M."/>
            <person name="Bloem J."/>
            <person name="Labutti K."/>
            <person name="Salamov A."/>
            <person name="Andreopoulos B."/>
            <person name="Baker S."/>
            <person name="Barry K."/>
            <person name="Bills G."/>
            <person name="Bluhm B."/>
            <person name="Cannon C."/>
            <person name="Castanera R."/>
            <person name="Culley D."/>
            <person name="Daum C."/>
            <person name="Ezra D."/>
            <person name="Gonzalez J."/>
            <person name="Henrissat B."/>
            <person name="Kuo A."/>
            <person name="Liang C."/>
            <person name="Lipzen A."/>
            <person name="Lutzoni F."/>
            <person name="Magnuson J."/>
            <person name="Mondo S."/>
            <person name="Nolan M."/>
            <person name="Ohm R."/>
            <person name="Pangilinan J."/>
            <person name="Park H.-J."/>
            <person name="Ramirez L."/>
            <person name="Alfaro M."/>
            <person name="Sun H."/>
            <person name="Tritt A."/>
            <person name="Yoshinaga Y."/>
            <person name="Zwiers L.-H."/>
            <person name="Turgeon B."/>
            <person name="Goodwin S."/>
            <person name="Spatafora J."/>
            <person name="Crous P."/>
            <person name="Grigoriev I."/>
        </authorList>
    </citation>
    <scope>NUCLEOTIDE SEQUENCE</scope>
    <source>
        <strain evidence="5">CBS 122368</strain>
    </source>
</reference>